<dbReference type="EMBL" id="JAUOEL010000002">
    <property type="protein sequence ID" value="MDO5973708.1"/>
    <property type="molecule type" value="Genomic_DNA"/>
</dbReference>
<dbReference type="NCBIfam" id="NF002963">
    <property type="entry name" value="PRK03634.1"/>
    <property type="match status" value="1"/>
</dbReference>
<protein>
    <submittedName>
        <fullName evidence="4">Rhamnulose-1-phosphate aldolase</fullName>
        <ecNumber evidence="4">4.1.2.19</ecNumber>
    </submittedName>
</protein>
<dbReference type="InterPro" id="IPR050197">
    <property type="entry name" value="Aldolase_class_II_sugar_metab"/>
</dbReference>
<dbReference type="InterPro" id="IPR001303">
    <property type="entry name" value="Aldolase_II/adducin_N"/>
</dbReference>
<dbReference type="GO" id="GO:0008994">
    <property type="term" value="F:rhamnulose-1-phosphate aldolase activity"/>
    <property type="evidence" value="ECO:0007669"/>
    <property type="project" value="UniProtKB-EC"/>
</dbReference>
<evidence type="ECO:0000259" key="3">
    <source>
        <dbReference type="SMART" id="SM01007"/>
    </source>
</evidence>
<dbReference type="SUPFAM" id="SSF53639">
    <property type="entry name" value="AraD/HMP-PK domain-like"/>
    <property type="match status" value="1"/>
</dbReference>
<comment type="caution">
    <text evidence="4">The sequence shown here is derived from an EMBL/GenBank/DDBJ whole genome shotgun (WGS) entry which is preliminary data.</text>
</comment>
<sequence>MSDIKLPVEVEKELKKISKIAGYLWQREWAERNAGNISMNLTSFFKKEDIIKKTKNQTFTPFDFPKGTGGYVLFITGTGCYLRSLIDDIEEAACILYINEEATGYTIIWGGKREAFGPTCELISHSSIHLFNTENNPTHLAIVHTHPPELIVMSHHPLFSDEEELNRQIWMMCPEVRVFVPKGIHCTPYALSSTPALAKVTIEAFKNRNISLWEKHGATTTGEDVEKAWDYLDVANKGAKLLLMSWAAGFKPAGLSNEQLKELEQFT</sequence>
<gene>
    <name evidence="4" type="primary">rhaD</name>
    <name evidence="4" type="ORF">Q4Q40_05885</name>
</gene>
<evidence type="ECO:0000256" key="2">
    <source>
        <dbReference type="ARBA" id="ARBA00023239"/>
    </source>
</evidence>
<dbReference type="InterPro" id="IPR036409">
    <property type="entry name" value="Aldolase_II/adducin_N_sf"/>
</dbReference>
<dbReference type="RefSeq" id="WP_303300826.1">
    <property type="nucleotide sequence ID" value="NZ_BAABDA010000051.1"/>
</dbReference>
<feature type="domain" description="Class II aldolase/adducin N-terminal" evidence="3">
    <location>
        <begin position="15"/>
        <end position="243"/>
    </location>
</feature>
<dbReference type="SMART" id="SM01007">
    <property type="entry name" value="Aldolase_II"/>
    <property type="match status" value="1"/>
</dbReference>
<proteinExistence type="predicted"/>
<dbReference type="EC" id="4.1.2.19" evidence="4"/>
<accession>A0ABT8WKM9</accession>
<dbReference type="Pfam" id="PF00596">
    <property type="entry name" value="Aldolase_II"/>
    <property type="match status" value="1"/>
</dbReference>
<dbReference type="PANTHER" id="PTHR22789:SF0">
    <property type="entry name" value="3-OXO-TETRONATE 4-PHOSPHATE DECARBOXYLASE-RELATED"/>
    <property type="match status" value="1"/>
</dbReference>
<dbReference type="PANTHER" id="PTHR22789">
    <property type="entry name" value="FUCULOSE PHOSPHATE ALDOLASE"/>
    <property type="match status" value="1"/>
</dbReference>
<name>A0ABT8WKM9_9FLAO</name>
<evidence type="ECO:0000313" key="5">
    <source>
        <dbReference type="Proteomes" id="UP001176806"/>
    </source>
</evidence>
<evidence type="ECO:0000313" key="4">
    <source>
        <dbReference type="EMBL" id="MDO5973708.1"/>
    </source>
</evidence>
<reference evidence="4" key="1">
    <citation type="submission" date="2023-07" db="EMBL/GenBank/DDBJ databases">
        <title>Two novel species in the genus Flavivirga.</title>
        <authorList>
            <person name="Kwon K."/>
        </authorList>
    </citation>
    <scope>NUCLEOTIDE SEQUENCE</scope>
    <source>
        <strain evidence="4">KACC 14158</strain>
    </source>
</reference>
<dbReference type="Gene3D" id="3.40.225.10">
    <property type="entry name" value="Class II aldolase/adducin N-terminal domain"/>
    <property type="match status" value="1"/>
</dbReference>
<evidence type="ECO:0000256" key="1">
    <source>
        <dbReference type="ARBA" id="ARBA00022723"/>
    </source>
</evidence>
<keyword evidence="5" id="KW-1185">Reference proteome</keyword>
<organism evidence="4 5">
    <name type="scientific">Flavivirga jejuensis</name>
    <dbReference type="NCBI Taxonomy" id="870487"/>
    <lineage>
        <taxon>Bacteria</taxon>
        <taxon>Pseudomonadati</taxon>
        <taxon>Bacteroidota</taxon>
        <taxon>Flavobacteriia</taxon>
        <taxon>Flavobacteriales</taxon>
        <taxon>Flavobacteriaceae</taxon>
        <taxon>Flavivirga</taxon>
    </lineage>
</organism>
<keyword evidence="2 4" id="KW-0456">Lyase</keyword>
<dbReference type="Proteomes" id="UP001176806">
    <property type="component" value="Unassembled WGS sequence"/>
</dbReference>
<keyword evidence="1" id="KW-0479">Metal-binding</keyword>